<comment type="caution">
    <text evidence="1">The sequence shown here is derived from an EMBL/GenBank/DDBJ whole genome shotgun (WGS) entry which is preliminary data.</text>
</comment>
<evidence type="ECO:0000313" key="1">
    <source>
        <dbReference type="EMBL" id="NDO40868.1"/>
    </source>
</evidence>
<proteinExistence type="predicted"/>
<name>A0A845T128_9FIRM</name>
<gene>
    <name evidence="1" type="ORF">FMM72_16945</name>
</gene>
<dbReference type="EMBL" id="VIQT01000037">
    <property type="protein sequence ID" value="NDO40868.1"/>
    <property type="molecule type" value="Genomic_DNA"/>
</dbReference>
<dbReference type="Proteomes" id="UP000462501">
    <property type="component" value="Unassembled WGS sequence"/>
</dbReference>
<sequence>MPIIYLSPSTQEWNHYVNGGTEEYYMNLIADAMEPYLRSSGIRWTRKYPLDTQ</sequence>
<accession>A0A845T128</accession>
<dbReference type="GO" id="GO:0016787">
    <property type="term" value="F:hydrolase activity"/>
    <property type="evidence" value="ECO:0007669"/>
    <property type="project" value="UniProtKB-KW"/>
</dbReference>
<evidence type="ECO:0000313" key="2">
    <source>
        <dbReference type="Proteomes" id="UP000462501"/>
    </source>
</evidence>
<dbReference type="AlphaFoldDB" id="A0A845T128"/>
<organism evidence="1 2">
    <name type="scientific">Anaerotruncus colihominis</name>
    <dbReference type="NCBI Taxonomy" id="169435"/>
    <lineage>
        <taxon>Bacteria</taxon>
        <taxon>Bacillati</taxon>
        <taxon>Bacillota</taxon>
        <taxon>Clostridia</taxon>
        <taxon>Eubacteriales</taxon>
        <taxon>Oscillospiraceae</taxon>
        <taxon>Anaerotruncus</taxon>
    </lineage>
</organism>
<reference evidence="1 2" key="1">
    <citation type="submission" date="2019-06" db="EMBL/GenBank/DDBJ databases">
        <title>Draft genome sequences of 15 bacterial species constituting the stable defined intestinal microbiota of the GM15 gnotobiotic mouse model.</title>
        <authorList>
            <person name="Elie C."/>
            <person name="Mathieu A."/>
            <person name="Saliou A."/>
            <person name="Darnaud M."/>
            <person name="Leulier F."/>
            <person name="Tamellini A."/>
        </authorList>
    </citation>
    <scope>NUCLEOTIDE SEQUENCE [LARGE SCALE GENOMIC DNA]</scope>
    <source>
        <strain evidence="1 2">JM4-15</strain>
    </source>
</reference>
<feature type="non-terminal residue" evidence="1">
    <location>
        <position position="53"/>
    </location>
</feature>
<protein>
    <submittedName>
        <fullName evidence="1">Peptidoglycan hydrolase</fullName>
    </submittedName>
</protein>
<keyword evidence="1" id="KW-0378">Hydrolase</keyword>